<dbReference type="Pfam" id="PF00970">
    <property type="entry name" value="FAD_binding_6"/>
    <property type="match status" value="1"/>
</dbReference>
<accession>A0A7Y3ZXD3</accession>
<evidence type="ECO:0000259" key="5">
    <source>
        <dbReference type="PROSITE" id="PS51384"/>
    </source>
</evidence>
<dbReference type="GO" id="GO:0000166">
    <property type="term" value="F:nucleotide binding"/>
    <property type="evidence" value="ECO:0007669"/>
    <property type="project" value="UniProtKB-KW"/>
</dbReference>
<dbReference type="PANTHER" id="PTHR47878:SF2">
    <property type="entry name" value="OXIDOREDUCTASE FAD_NAD(P)-BINDING DOMAIN PROTEIN"/>
    <property type="match status" value="1"/>
</dbReference>
<name>A0A7Y3ZXD3_9VIBR</name>
<dbReference type="EC" id="1.18.1.2" evidence="2"/>
<dbReference type="AlphaFoldDB" id="A0A7Y3ZXD3"/>
<dbReference type="Proteomes" id="UP000565719">
    <property type="component" value="Unassembled WGS sequence"/>
</dbReference>
<dbReference type="GO" id="GO:0042167">
    <property type="term" value="P:heme catabolic process"/>
    <property type="evidence" value="ECO:0007669"/>
    <property type="project" value="TreeGrafter"/>
</dbReference>
<dbReference type="InterPro" id="IPR008333">
    <property type="entry name" value="Cbr1-like_FAD-bd_dom"/>
</dbReference>
<dbReference type="PROSITE" id="PS51384">
    <property type="entry name" value="FAD_FR"/>
    <property type="match status" value="1"/>
</dbReference>
<dbReference type="InterPro" id="IPR017927">
    <property type="entry name" value="FAD-bd_FR_type"/>
</dbReference>
<evidence type="ECO:0000256" key="3">
    <source>
        <dbReference type="ARBA" id="ARBA00022741"/>
    </source>
</evidence>
<dbReference type="InterPro" id="IPR039261">
    <property type="entry name" value="FNR_nucleotide-bd"/>
</dbReference>
<feature type="domain" description="FAD-binding FR-type" evidence="5">
    <location>
        <begin position="5"/>
        <end position="106"/>
    </location>
</feature>
<dbReference type="InterPro" id="IPR051930">
    <property type="entry name" value="FNR_type-1"/>
</dbReference>
<dbReference type="PANTHER" id="PTHR47878">
    <property type="entry name" value="OXIDOREDUCTASE FAD/NAD(P)-BINDING DOMAIN PROTEIN"/>
    <property type="match status" value="1"/>
</dbReference>
<dbReference type="InterPro" id="IPR001433">
    <property type="entry name" value="OxRdtase_FAD/NAD-bd"/>
</dbReference>
<dbReference type="PRINTS" id="PR00410">
    <property type="entry name" value="PHEHYDRXLASE"/>
</dbReference>
<evidence type="ECO:0000256" key="4">
    <source>
        <dbReference type="ARBA" id="ARBA00047776"/>
    </source>
</evidence>
<dbReference type="RefSeq" id="WP_171360288.1">
    <property type="nucleotide sequence ID" value="NZ_VTXC01000011.1"/>
</dbReference>
<dbReference type="Gene3D" id="3.40.50.80">
    <property type="entry name" value="Nucleotide-binding domain of ferredoxin-NADP reductase (FNR) module"/>
    <property type="match status" value="1"/>
</dbReference>
<organism evidence="6 7">
    <name type="scientific">Vibrio pectenicida</name>
    <dbReference type="NCBI Taxonomy" id="62763"/>
    <lineage>
        <taxon>Bacteria</taxon>
        <taxon>Pseudomonadati</taxon>
        <taxon>Pseudomonadota</taxon>
        <taxon>Gammaproteobacteria</taxon>
        <taxon>Vibrionales</taxon>
        <taxon>Vibrionaceae</taxon>
        <taxon>Vibrio</taxon>
    </lineage>
</organism>
<dbReference type="SUPFAM" id="SSF52343">
    <property type="entry name" value="Ferredoxin reductase-like, C-terminal NADP-linked domain"/>
    <property type="match status" value="1"/>
</dbReference>
<comment type="catalytic activity">
    <reaction evidence="4">
        <text>2 reduced [2Fe-2S]-[ferredoxin] + NADP(+) + H(+) = 2 oxidized [2Fe-2S]-[ferredoxin] + NADPH</text>
        <dbReference type="Rhea" id="RHEA:20125"/>
        <dbReference type="Rhea" id="RHEA-COMP:10000"/>
        <dbReference type="Rhea" id="RHEA-COMP:10001"/>
        <dbReference type="ChEBI" id="CHEBI:15378"/>
        <dbReference type="ChEBI" id="CHEBI:33737"/>
        <dbReference type="ChEBI" id="CHEBI:33738"/>
        <dbReference type="ChEBI" id="CHEBI:57783"/>
        <dbReference type="ChEBI" id="CHEBI:58349"/>
        <dbReference type="EC" id="1.18.1.2"/>
    </reaction>
</comment>
<dbReference type="Gene3D" id="2.40.30.10">
    <property type="entry name" value="Translation factors"/>
    <property type="match status" value="1"/>
</dbReference>
<evidence type="ECO:0000256" key="1">
    <source>
        <dbReference type="ARBA" id="ARBA00008312"/>
    </source>
</evidence>
<protein>
    <recommendedName>
        <fullName evidence="2">ferredoxin--NADP(+) reductase</fullName>
        <ecNumber evidence="2">1.18.1.2</ecNumber>
    </recommendedName>
</protein>
<comment type="caution">
    <text evidence="6">The sequence shown here is derived from an EMBL/GenBank/DDBJ whole genome shotgun (WGS) entry which is preliminary data.</text>
</comment>
<evidence type="ECO:0000313" key="7">
    <source>
        <dbReference type="Proteomes" id="UP000565719"/>
    </source>
</evidence>
<dbReference type="InterPro" id="IPR033892">
    <property type="entry name" value="FNR_bac"/>
</dbReference>
<dbReference type="InterPro" id="IPR001709">
    <property type="entry name" value="Flavoprot_Pyr_Nucl_cyt_Rdtase"/>
</dbReference>
<sequence>MTAPDGFNLAYVDKRTDWTSELFSLRLTGAPLDFKAGQFTKLALYDAGQLVSRAYSVVNAPLNNSDMLEFLVVSNPQGKLTPKLQQLREGEQVYVGNTAHGDLILSSIPQETKDLWLLSTGTGIGPFLSLLDDINVRSRYNKIVLVHGVRHEKDLVYRNLIERMVEQYEGRLCYLPIISREQSSLALSGRIPQLIEELKLQDLAKVQLTKENSFVMLCGNPEMIKETTLTLQQLGLDKFRRATGGNITFERYW</sequence>
<dbReference type="Pfam" id="PF00175">
    <property type="entry name" value="NAD_binding_1"/>
    <property type="match status" value="1"/>
</dbReference>
<keyword evidence="3" id="KW-0547">Nucleotide-binding</keyword>
<dbReference type="SUPFAM" id="SSF63380">
    <property type="entry name" value="Riboflavin synthase domain-like"/>
    <property type="match status" value="1"/>
</dbReference>
<gene>
    <name evidence="6" type="ORF">F0225_05665</name>
</gene>
<dbReference type="EMBL" id="VTXC01000011">
    <property type="protein sequence ID" value="NOH70830.1"/>
    <property type="molecule type" value="Genomic_DNA"/>
</dbReference>
<dbReference type="PRINTS" id="PR00371">
    <property type="entry name" value="FPNCR"/>
</dbReference>
<dbReference type="GO" id="GO:0004324">
    <property type="term" value="F:ferredoxin-NADP+ reductase activity"/>
    <property type="evidence" value="ECO:0007669"/>
    <property type="project" value="UniProtKB-EC"/>
</dbReference>
<evidence type="ECO:0000313" key="6">
    <source>
        <dbReference type="EMBL" id="NOH70830.1"/>
    </source>
</evidence>
<proteinExistence type="inferred from homology"/>
<reference evidence="6 7" key="1">
    <citation type="submission" date="2019-09" db="EMBL/GenBank/DDBJ databases">
        <title>Draft genome sequencing and comparative genomics of hatchery-associated Vibrios.</title>
        <authorList>
            <person name="Kehlet-Delgado H."/>
            <person name="Mueller R.S."/>
        </authorList>
    </citation>
    <scope>NUCLEOTIDE SEQUENCE [LARGE SCALE GENOMIC DNA]</scope>
    <source>
        <strain evidence="6 7">99-46-Y</strain>
    </source>
</reference>
<comment type="similarity">
    <text evidence="1">Belongs to the ferredoxin--NADP reductase type 1 family.</text>
</comment>
<dbReference type="InterPro" id="IPR017938">
    <property type="entry name" value="Riboflavin_synthase-like_b-brl"/>
</dbReference>
<evidence type="ECO:0000256" key="2">
    <source>
        <dbReference type="ARBA" id="ARBA00013223"/>
    </source>
</evidence>
<dbReference type="CDD" id="cd06195">
    <property type="entry name" value="FNR1"/>
    <property type="match status" value="1"/>
</dbReference>
<dbReference type="GO" id="GO:0034599">
    <property type="term" value="P:cellular response to oxidative stress"/>
    <property type="evidence" value="ECO:0007669"/>
    <property type="project" value="TreeGrafter"/>
</dbReference>